<dbReference type="EMBL" id="BLLI01000003">
    <property type="protein sequence ID" value="GFH41648.1"/>
    <property type="molecule type" value="Genomic_DNA"/>
</dbReference>
<keyword evidence="10" id="KW-1185">Reference proteome</keyword>
<dbReference type="InterPro" id="IPR011606">
    <property type="entry name" value="Brnchd-chn_aa_trnsp_permease"/>
</dbReference>
<dbReference type="PANTHER" id="PTHR34979:SF1">
    <property type="entry name" value="INNER MEMBRANE PROTEIN YGAZ"/>
    <property type="match status" value="1"/>
</dbReference>
<keyword evidence="6 8" id="KW-1133">Transmembrane helix</keyword>
<name>A0A6A0BB13_9LACT</name>
<evidence type="ECO:0000313" key="10">
    <source>
        <dbReference type="Proteomes" id="UP000480303"/>
    </source>
</evidence>
<evidence type="ECO:0000256" key="6">
    <source>
        <dbReference type="ARBA" id="ARBA00022989"/>
    </source>
</evidence>
<dbReference type="Pfam" id="PF03591">
    <property type="entry name" value="AzlC"/>
    <property type="match status" value="1"/>
</dbReference>
<evidence type="ECO:0000256" key="8">
    <source>
        <dbReference type="SAM" id="Phobius"/>
    </source>
</evidence>
<feature type="transmembrane region" description="Helical" evidence="8">
    <location>
        <begin position="12"/>
        <end position="34"/>
    </location>
</feature>
<feature type="transmembrane region" description="Helical" evidence="8">
    <location>
        <begin position="139"/>
        <end position="155"/>
    </location>
</feature>
<keyword evidence="7 8" id="KW-0472">Membrane</keyword>
<keyword evidence="5 8" id="KW-0812">Transmembrane</keyword>
<protein>
    <submittedName>
        <fullName evidence="9">Branched-chain amino acid transporter AzlC</fullName>
    </submittedName>
</protein>
<feature type="transmembrane region" description="Helical" evidence="8">
    <location>
        <begin position="46"/>
        <end position="77"/>
    </location>
</feature>
<feature type="transmembrane region" description="Helical" evidence="8">
    <location>
        <begin position="200"/>
        <end position="229"/>
    </location>
</feature>
<dbReference type="RefSeq" id="WP_172207330.1">
    <property type="nucleotide sequence ID" value="NZ_BLLI01000003.1"/>
</dbReference>
<dbReference type="GO" id="GO:0005886">
    <property type="term" value="C:plasma membrane"/>
    <property type="evidence" value="ECO:0007669"/>
    <property type="project" value="UniProtKB-SubCell"/>
</dbReference>
<accession>A0A6A0BB13</accession>
<sequence length="240" mass="25750">MENYKFTDGIKSAMPVTMGYISIGVAFGIVAAAQDFSVWQVFSMSVFLYAGAGQFIIAAMIAAHTPVSIVAATIFLVNFRMFLQSFTATQIFPDQSLRSGIAMGTLMTDESFGVLTLEHAKRTPITAVWMQGVNVMSHLSWVFATVVGAGVGNLIPNPQKFGIDYALTAMFVGLFILTADSMFQNERVKVVLTVILSSTIIYFLAGIIMTTYVAILIATVIGAVIGAAFTSPKNKEVGVV</sequence>
<dbReference type="AlphaFoldDB" id="A0A6A0BB13"/>
<comment type="subcellular location">
    <subcellularLocation>
        <location evidence="1">Cell membrane</location>
        <topology evidence="1">Multi-pass membrane protein</topology>
    </subcellularLocation>
</comment>
<organism evidence="9 10">
    <name type="scientific">Pseudolactococcus hodotermopsidis</name>
    <dbReference type="NCBI Taxonomy" id="2709157"/>
    <lineage>
        <taxon>Bacteria</taxon>
        <taxon>Bacillati</taxon>
        <taxon>Bacillota</taxon>
        <taxon>Bacilli</taxon>
        <taxon>Lactobacillales</taxon>
        <taxon>Streptococcaceae</taxon>
        <taxon>Pseudolactococcus</taxon>
    </lineage>
</organism>
<evidence type="ECO:0000256" key="1">
    <source>
        <dbReference type="ARBA" id="ARBA00004651"/>
    </source>
</evidence>
<evidence type="ECO:0000256" key="3">
    <source>
        <dbReference type="ARBA" id="ARBA00022448"/>
    </source>
</evidence>
<keyword evidence="3" id="KW-0813">Transport</keyword>
<evidence type="ECO:0000256" key="7">
    <source>
        <dbReference type="ARBA" id="ARBA00023136"/>
    </source>
</evidence>
<comment type="caution">
    <text evidence="9">The sequence shown here is derived from an EMBL/GenBank/DDBJ whole genome shotgun (WGS) entry which is preliminary data.</text>
</comment>
<keyword evidence="4" id="KW-1003">Cell membrane</keyword>
<dbReference type="Proteomes" id="UP000480303">
    <property type="component" value="Unassembled WGS sequence"/>
</dbReference>
<dbReference type="PANTHER" id="PTHR34979">
    <property type="entry name" value="INNER MEMBRANE PROTEIN YGAZ"/>
    <property type="match status" value="1"/>
</dbReference>
<evidence type="ECO:0000256" key="5">
    <source>
        <dbReference type="ARBA" id="ARBA00022692"/>
    </source>
</evidence>
<evidence type="ECO:0000313" key="9">
    <source>
        <dbReference type="EMBL" id="GFH41648.1"/>
    </source>
</evidence>
<evidence type="ECO:0000256" key="4">
    <source>
        <dbReference type="ARBA" id="ARBA00022475"/>
    </source>
</evidence>
<feature type="transmembrane region" description="Helical" evidence="8">
    <location>
        <begin position="161"/>
        <end position="179"/>
    </location>
</feature>
<reference evidence="9 10" key="1">
    <citation type="submission" date="2020-02" db="EMBL/GenBank/DDBJ databases">
        <title>Draft genome sequence of Lactococcus sp. Hs30E4-3.</title>
        <authorList>
            <person name="Noda S."/>
            <person name="Yuki M."/>
            <person name="Ohkuma M."/>
        </authorList>
    </citation>
    <scope>NUCLEOTIDE SEQUENCE [LARGE SCALE GENOMIC DNA]</scope>
    <source>
        <strain evidence="9 10">Hs30E4-3</strain>
    </source>
</reference>
<evidence type="ECO:0000256" key="2">
    <source>
        <dbReference type="ARBA" id="ARBA00010735"/>
    </source>
</evidence>
<proteinExistence type="inferred from homology"/>
<gene>
    <name evidence="9" type="ORF">Hs30E_01990</name>
</gene>
<comment type="similarity">
    <text evidence="2">Belongs to the AzlC family.</text>
</comment>
<dbReference type="GO" id="GO:1903785">
    <property type="term" value="P:L-valine transmembrane transport"/>
    <property type="evidence" value="ECO:0007669"/>
    <property type="project" value="TreeGrafter"/>
</dbReference>